<evidence type="ECO:0000256" key="1">
    <source>
        <dbReference type="ARBA" id="ARBA00004202"/>
    </source>
</evidence>
<protein>
    <submittedName>
        <fullName evidence="12">ABC transporter ATP-binding protein</fullName>
    </submittedName>
</protein>
<dbReference type="PANTHER" id="PTHR43553">
    <property type="entry name" value="HEAVY METAL TRANSPORTER"/>
    <property type="match status" value="1"/>
</dbReference>
<dbReference type="SUPFAM" id="SSF52540">
    <property type="entry name" value="P-loop containing nucleoside triphosphate hydrolases"/>
    <property type="match status" value="2"/>
</dbReference>
<keyword evidence="5" id="KW-0677">Repeat</keyword>
<dbReference type="GO" id="GO:0005524">
    <property type="term" value="F:ATP binding"/>
    <property type="evidence" value="ECO:0007669"/>
    <property type="project" value="UniProtKB-KW"/>
</dbReference>
<evidence type="ECO:0000256" key="4">
    <source>
        <dbReference type="ARBA" id="ARBA00022475"/>
    </source>
</evidence>
<dbReference type="Proteomes" id="UP001321766">
    <property type="component" value="Chromosome"/>
</dbReference>
<dbReference type="InterPro" id="IPR027417">
    <property type="entry name" value="P-loop_NTPase"/>
</dbReference>
<dbReference type="InterPro" id="IPR050095">
    <property type="entry name" value="ECF_ABC_transporter_ATP-bd"/>
</dbReference>
<dbReference type="EMBL" id="AP026798">
    <property type="protein sequence ID" value="BDR52504.1"/>
    <property type="molecule type" value="Genomic_DNA"/>
</dbReference>
<sequence length="496" mass="53963">MLELSDLSFTYAGSREPAVNQVSCRLEPGQVLVITGKSGCGKTTISRLINGLIPELYEGRKDGSCRVAGLETGSVPIFQVSERIGSVFQNPKTQFFTTDVTSELAFPLENMGIDRQQIRERLHQVADLFGIGSLLDRSMFALSGGEKQLVALASSYMLDPQLLLLDEPSSNLDTEAIETLMRVLVKLKGLGMSMVIIEHRLYYLRQLADRFLVVDRGAVTHDLSPEQMADMSQQTREELGLRALSLPAPGEQEIRPGASVSVVAPVATVLGSDTSVAAESSLDLHIEGLTYSYKGGELPALRVDSLNLNNREVVGIVGRNGAGKSTLAKALTGLIKVDKGARISLAGRRMSARGLTRESFLVFQDVNYQLFSESVAKELVLGAPDQGRERLQEVAQQLGLADLLERNPSTLSGGQKQRLAVGCAVLSGKRLVIMDEPTSGLDLAHMHQVTHAIDFLHSLGAIVLVISHDREFLQQTCTRFIRFEQGRVISDSHQLG</sequence>
<gene>
    <name evidence="12" type="ORF">KIM372_04110</name>
</gene>
<dbReference type="InterPro" id="IPR017871">
    <property type="entry name" value="ABC_transporter-like_CS"/>
</dbReference>
<evidence type="ECO:0000313" key="13">
    <source>
        <dbReference type="Proteomes" id="UP001321766"/>
    </source>
</evidence>
<comment type="similarity">
    <text evidence="2">Belongs to the ABC transporter superfamily.</text>
</comment>
<keyword evidence="13" id="KW-1185">Reference proteome</keyword>
<evidence type="ECO:0000313" key="12">
    <source>
        <dbReference type="EMBL" id="BDR52504.1"/>
    </source>
</evidence>
<dbReference type="CDD" id="cd03225">
    <property type="entry name" value="ABC_cobalt_CbiO_domain1"/>
    <property type="match status" value="1"/>
</dbReference>
<accession>A0ABM8B6N8</accession>
<dbReference type="Gene3D" id="3.40.50.300">
    <property type="entry name" value="P-loop containing nucleotide triphosphate hydrolases"/>
    <property type="match status" value="2"/>
</dbReference>
<dbReference type="PROSITE" id="PS00211">
    <property type="entry name" value="ABC_TRANSPORTER_1"/>
    <property type="match status" value="2"/>
</dbReference>
<proteinExistence type="inferred from homology"/>
<evidence type="ECO:0000256" key="5">
    <source>
        <dbReference type="ARBA" id="ARBA00022737"/>
    </source>
</evidence>
<evidence type="ECO:0000256" key="6">
    <source>
        <dbReference type="ARBA" id="ARBA00022741"/>
    </source>
</evidence>
<feature type="domain" description="ABC transporter" evidence="11">
    <location>
        <begin position="2"/>
        <end position="241"/>
    </location>
</feature>
<name>A0ABM8B6N8_9BIFI</name>
<dbReference type="PROSITE" id="PS50893">
    <property type="entry name" value="ABC_TRANSPORTER_2"/>
    <property type="match status" value="2"/>
</dbReference>
<comment type="function">
    <text evidence="10">Probably part of an ABC transporter complex. Responsible for energy coupling to the transport system.</text>
</comment>
<dbReference type="Pfam" id="PF00005">
    <property type="entry name" value="ABC_tran"/>
    <property type="match status" value="2"/>
</dbReference>
<dbReference type="PANTHER" id="PTHR43553:SF23">
    <property type="entry name" value="ABC TRANSPORTER ATP-BINDING COMPONENT"/>
    <property type="match status" value="1"/>
</dbReference>
<reference evidence="12 13" key="1">
    <citation type="journal article" date="2023" name="Microbiol. Spectr.">
        <title>Symbiosis of Carpenter Bees with Uncharacterized Lactic Acid Bacteria Showing NAD Auxotrophy.</title>
        <authorList>
            <person name="Kawasaki S."/>
            <person name="Ozawa K."/>
            <person name="Mori T."/>
            <person name="Yamamoto A."/>
            <person name="Ito M."/>
            <person name="Ohkuma M."/>
            <person name="Sakamoto M."/>
            <person name="Matsutani M."/>
        </authorList>
    </citation>
    <scope>NUCLEOTIDE SEQUENCE [LARGE SCALE GENOMIC DNA]</scope>
    <source>
        <strain evidence="12 13">Kim37-2</strain>
    </source>
</reference>
<evidence type="ECO:0000256" key="8">
    <source>
        <dbReference type="ARBA" id="ARBA00022967"/>
    </source>
</evidence>
<dbReference type="InterPro" id="IPR015856">
    <property type="entry name" value="ABC_transpr_CbiO/EcfA_su"/>
</dbReference>
<evidence type="ECO:0000256" key="2">
    <source>
        <dbReference type="ARBA" id="ARBA00005417"/>
    </source>
</evidence>
<keyword evidence="9" id="KW-0472">Membrane</keyword>
<evidence type="ECO:0000256" key="7">
    <source>
        <dbReference type="ARBA" id="ARBA00022840"/>
    </source>
</evidence>
<dbReference type="InterPro" id="IPR003439">
    <property type="entry name" value="ABC_transporter-like_ATP-bd"/>
</dbReference>
<dbReference type="SMART" id="SM00382">
    <property type="entry name" value="AAA"/>
    <property type="match status" value="2"/>
</dbReference>
<evidence type="ECO:0000256" key="10">
    <source>
        <dbReference type="ARBA" id="ARBA00025157"/>
    </source>
</evidence>
<evidence type="ECO:0000259" key="11">
    <source>
        <dbReference type="PROSITE" id="PS50893"/>
    </source>
</evidence>
<feature type="domain" description="ABC transporter" evidence="11">
    <location>
        <begin position="284"/>
        <end position="495"/>
    </location>
</feature>
<evidence type="ECO:0000256" key="9">
    <source>
        <dbReference type="ARBA" id="ARBA00023136"/>
    </source>
</evidence>
<keyword evidence="8" id="KW-1278">Translocase</keyword>
<dbReference type="InterPro" id="IPR003593">
    <property type="entry name" value="AAA+_ATPase"/>
</dbReference>
<keyword evidence="3" id="KW-0813">Transport</keyword>
<keyword evidence="6" id="KW-0547">Nucleotide-binding</keyword>
<comment type="subcellular location">
    <subcellularLocation>
        <location evidence="1">Cell membrane</location>
        <topology evidence="1">Peripheral membrane protein</topology>
    </subcellularLocation>
</comment>
<keyword evidence="4" id="KW-1003">Cell membrane</keyword>
<organism evidence="12 13">
    <name type="scientific">Bombiscardovia nodaiensis</name>
    <dbReference type="NCBI Taxonomy" id="2932181"/>
    <lineage>
        <taxon>Bacteria</taxon>
        <taxon>Bacillati</taxon>
        <taxon>Actinomycetota</taxon>
        <taxon>Actinomycetes</taxon>
        <taxon>Bifidobacteriales</taxon>
        <taxon>Bifidobacteriaceae</taxon>
        <taxon>Bombiscardovia</taxon>
    </lineage>
</organism>
<keyword evidence="7 12" id="KW-0067">ATP-binding</keyword>
<evidence type="ECO:0000256" key="3">
    <source>
        <dbReference type="ARBA" id="ARBA00022448"/>
    </source>
</evidence>